<dbReference type="AlphaFoldDB" id="A0A4Q2U5P0"/>
<dbReference type="InterPro" id="IPR029066">
    <property type="entry name" value="PLP-binding_barrel"/>
</dbReference>
<gene>
    <name evidence="4" type="ORF">D3273_19070</name>
</gene>
<accession>A0A4Q2U5P0</accession>
<sequence length="352" mass="36651">MQIADLETPVPVIDLDRVDRNLEAMQDYCDRHGLRLRPHIKTHKLPHLARRQVELGAVGITCQKLGEAEVMADAGLDDILISYPLIGPAKALRLAGLARRARMSVAVDSGMALDTAAAAAAASGAEIGVLVEFESGANRVGVGTVAEALDLARRAAAPPGLRFDGLMTYPLGAAAAGFIAESHAAFALAGIEIRTVSGGGTPTAWTAHETLGLTELRVGTYVYHDRATVAAGAAALDDCALQLIATVVSRPTPDRAVIDAGSKSLSSDLLAPEAGRGYGLLLDYPDAVIVRLNEEHGTVDLSGSARKPALGERLRILPNHVCVVSNLHDAVATARNGRVVGAVPIAARGRTT</sequence>
<name>A0A4Q2U5P0_9HYPH</name>
<dbReference type="Gene3D" id="3.20.20.10">
    <property type="entry name" value="Alanine racemase"/>
    <property type="match status" value="1"/>
</dbReference>
<evidence type="ECO:0000259" key="3">
    <source>
        <dbReference type="SMART" id="SM01119"/>
    </source>
</evidence>
<dbReference type="Pfam" id="PF01168">
    <property type="entry name" value="Ala_racemase_N"/>
    <property type="match status" value="1"/>
</dbReference>
<comment type="caution">
    <text evidence="4">The sequence shown here is derived from an EMBL/GenBank/DDBJ whole genome shotgun (WGS) entry which is preliminary data.</text>
</comment>
<protein>
    <submittedName>
        <fullName evidence="4">D-TA family PLP-dependent enzyme</fullName>
    </submittedName>
</protein>
<comment type="similarity">
    <text evidence="1">Belongs to the DSD1 family.</text>
</comment>
<dbReference type="Pfam" id="PF14031">
    <property type="entry name" value="D-ser_dehydrat"/>
    <property type="match status" value="1"/>
</dbReference>
<dbReference type="SMART" id="SM01119">
    <property type="entry name" value="D-ser_dehydrat"/>
    <property type="match status" value="1"/>
</dbReference>
<proteinExistence type="inferred from homology"/>
<dbReference type="OrthoDB" id="9772497at2"/>
<dbReference type="GO" id="GO:0036088">
    <property type="term" value="P:D-serine catabolic process"/>
    <property type="evidence" value="ECO:0007669"/>
    <property type="project" value="TreeGrafter"/>
</dbReference>
<keyword evidence="2" id="KW-0456">Lyase</keyword>
<evidence type="ECO:0000256" key="2">
    <source>
        <dbReference type="ARBA" id="ARBA00023239"/>
    </source>
</evidence>
<dbReference type="SUPFAM" id="SSF51419">
    <property type="entry name" value="PLP-binding barrel"/>
    <property type="match status" value="1"/>
</dbReference>
<evidence type="ECO:0000313" key="4">
    <source>
        <dbReference type="EMBL" id="RYC30381.1"/>
    </source>
</evidence>
<dbReference type="RefSeq" id="WP_129228486.1">
    <property type="nucleotide sequence ID" value="NZ_QYBB01000026.1"/>
</dbReference>
<dbReference type="InterPro" id="IPR051466">
    <property type="entry name" value="D-amino_acid_metab_enzyme"/>
</dbReference>
<dbReference type="Gene3D" id="2.40.37.20">
    <property type="entry name" value="D-serine dehydratase-like domain"/>
    <property type="match status" value="1"/>
</dbReference>
<keyword evidence="5" id="KW-1185">Reference proteome</keyword>
<dbReference type="EMBL" id="QYBB01000026">
    <property type="protein sequence ID" value="RYC30381.1"/>
    <property type="molecule type" value="Genomic_DNA"/>
</dbReference>
<feature type="domain" description="D-serine dehydratase-like" evidence="3">
    <location>
        <begin position="240"/>
        <end position="335"/>
    </location>
</feature>
<dbReference type="InterPro" id="IPR026956">
    <property type="entry name" value="D-ser_dehydrat-like_dom"/>
</dbReference>
<evidence type="ECO:0000313" key="5">
    <source>
        <dbReference type="Proteomes" id="UP000290759"/>
    </source>
</evidence>
<organism evidence="4 5">
    <name type="scientific">Lichenibacterium minor</name>
    <dbReference type="NCBI Taxonomy" id="2316528"/>
    <lineage>
        <taxon>Bacteria</taxon>
        <taxon>Pseudomonadati</taxon>
        <taxon>Pseudomonadota</taxon>
        <taxon>Alphaproteobacteria</taxon>
        <taxon>Hyphomicrobiales</taxon>
        <taxon>Lichenihabitantaceae</taxon>
        <taxon>Lichenibacterium</taxon>
    </lineage>
</organism>
<dbReference type="PANTHER" id="PTHR28004">
    <property type="entry name" value="ZGC:162816-RELATED"/>
    <property type="match status" value="1"/>
</dbReference>
<dbReference type="InterPro" id="IPR042208">
    <property type="entry name" value="D-ser_dehydrat-like_sf"/>
</dbReference>
<dbReference type="GO" id="GO:0008721">
    <property type="term" value="F:D-serine ammonia-lyase activity"/>
    <property type="evidence" value="ECO:0007669"/>
    <property type="project" value="TreeGrafter"/>
</dbReference>
<dbReference type="PANTHER" id="PTHR28004:SF2">
    <property type="entry name" value="D-SERINE DEHYDRATASE"/>
    <property type="match status" value="1"/>
</dbReference>
<evidence type="ECO:0000256" key="1">
    <source>
        <dbReference type="ARBA" id="ARBA00005323"/>
    </source>
</evidence>
<dbReference type="Proteomes" id="UP000290759">
    <property type="component" value="Unassembled WGS sequence"/>
</dbReference>
<reference evidence="4 5" key="2">
    <citation type="submission" date="2019-02" db="EMBL/GenBank/DDBJ databases">
        <title>'Lichenibacterium ramalinii' gen. nov. sp. nov., 'Lichenibacterium minor' gen. nov. sp. nov.</title>
        <authorList>
            <person name="Pankratov T."/>
        </authorList>
    </citation>
    <scope>NUCLEOTIDE SEQUENCE [LARGE SCALE GENOMIC DNA]</scope>
    <source>
        <strain evidence="4 5">RmlP026</strain>
    </source>
</reference>
<dbReference type="InterPro" id="IPR001608">
    <property type="entry name" value="Ala_racemase_N"/>
</dbReference>
<reference evidence="4 5" key="1">
    <citation type="submission" date="2018-12" db="EMBL/GenBank/DDBJ databases">
        <authorList>
            <person name="Grouzdev D.S."/>
            <person name="Krutkina M.S."/>
        </authorList>
    </citation>
    <scope>NUCLEOTIDE SEQUENCE [LARGE SCALE GENOMIC DNA]</scope>
    <source>
        <strain evidence="4 5">RmlP026</strain>
    </source>
</reference>